<evidence type="ECO:0000313" key="1">
    <source>
        <dbReference type="EMBL" id="JAD18636.1"/>
    </source>
</evidence>
<organism evidence="1">
    <name type="scientific">Arundo donax</name>
    <name type="common">Giant reed</name>
    <name type="synonym">Donax arundinaceus</name>
    <dbReference type="NCBI Taxonomy" id="35708"/>
    <lineage>
        <taxon>Eukaryota</taxon>
        <taxon>Viridiplantae</taxon>
        <taxon>Streptophyta</taxon>
        <taxon>Embryophyta</taxon>
        <taxon>Tracheophyta</taxon>
        <taxon>Spermatophyta</taxon>
        <taxon>Magnoliopsida</taxon>
        <taxon>Liliopsida</taxon>
        <taxon>Poales</taxon>
        <taxon>Poaceae</taxon>
        <taxon>PACMAD clade</taxon>
        <taxon>Arundinoideae</taxon>
        <taxon>Arundineae</taxon>
        <taxon>Arundo</taxon>
    </lineage>
</organism>
<reference evidence="1" key="1">
    <citation type="submission" date="2014-09" db="EMBL/GenBank/DDBJ databases">
        <authorList>
            <person name="Magalhaes I.L.F."/>
            <person name="Oliveira U."/>
            <person name="Santos F.R."/>
            <person name="Vidigal T.H.D.A."/>
            <person name="Brescovit A.D."/>
            <person name="Santos A.J."/>
        </authorList>
    </citation>
    <scope>NUCLEOTIDE SEQUENCE</scope>
    <source>
        <tissue evidence="1">Shoot tissue taken approximately 20 cm above the soil surface</tissue>
    </source>
</reference>
<dbReference type="EMBL" id="GBRH01279259">
    <property type="protein sequence ID" value="JAD18636.1"/>
    <property type="molecule type" value="Transcribed_RNA"/>
</dbReference>
<dbReference type="AlphaFoldDB" id="A0A0A8XXS6"/>
<accession>A0A0A8XXS6</accession>
<sequence length="25" mass="3049">MYRYLMKACHIFTIRFLNKKPSTSV</sequence>
<proteinExistence type="predicted"/>
<reference evidence="1" key="2">
    <citation type="journal article" date="2015" name="Data Brief">
        <title>Shoot transcriptome of the giant reed, Arundo donax.</title>
        <authorList>
            <person name="Barrero R.A."/>
            <person name="Guerrero F.D."/>
            <person name="Moolhuijzen P."/>
            <person name="Goolsby J.A."/>
            <person name="Tidwell J."/>
            <person name="Bellgard S.E."/>
            <person name="Bellgard M.I."/>
        </authorList>
    </citation>
    <scope>NUCLEOTIDE SEQUENCE</scope>
    <source>
        <tissue evidence="1">Shoot tissue taken approximately 20 cm above the soil surface</tissue>
    </source>
</reference>
<protein>
    <submittedName>
        <fullName evidence="1">Uncharacterized protein</fullName>
    </submittedName>
</protein>
<name>A0A0A8XXS6_ARUDO</name>